<accession>A0ABW1L307</accession>
<evidence type="ECO:0000313" key="1">
    <source>
        <dbReference type="EMBL" id="MFC6038428.1"/>
    </source>
</evidence>
<protein>
    <submittedName>
        <fullName evidence="1">Phage tail protein</fullName>
    </submittedName>
</protein>
<keyword evidence="2" id="KW-1185">Reference proteome</keyword>
<dbReference type="EMBL" id="JBHSRI010000002">
    <property type="protein sequence ID" value="MFC6038428.1"/>
    <property type="molecule type" value="Genomic_DNA"/>
</dbReference>
<name>A0ABW1L307_9BACL</name>
<gene>
    <name evidence="1" type="ORF">ACFPYN_03065</name>
</gene>
<sequence length="195" mass="21141">MPPVTFFDAVSINNVGIQFKEGDTYEAGTTFGCVGSLEGESDVSEKQLKCGNQVLGSITKVNFMTFTVTAANAPLAVVRKLFGLENTGLKTGVYALGEKSKGKDFILTADIEDEFQDVTKMIAFPNASNITGLKIQAIENGADEVANLEFEFRALKDANGKFYYEAMSDEVVDSIVKEQWHTGFTPALVAEIETP</sequence>
<proteinExistence type="predicted"/>
<evidence type="ECO:0000313" key="2">
    <source>
        <dbReference type="Proteomes" id="UP001596170"/>
    </source>
</evidence>
<comment type="caution">
    <text evidence="1">The sequence shown here is derived from an EMBL/GenBank/DDBJ whole genome shotgun (WGS) entry which is preliminary data.</text>
</comment>
<reference evidence="2" key="1">
    <citation type="journal article" date="2019" name="Int. J. Syst. Evol. Microbiol.">
        <title>The Global Catalogue of Microorganisms (GCM) 10K type strain sequencing project: providing services to taxonomists for standard genome sequencing and annotation.</title>
        <authorList>
            <consortium name="The Broad Institute Genomics Platform"/>
            <consortium name="The Broad Institute Genome Sequencing Center for Infectious Disease"/>
            <person name="Wu L."/>
            <person name="Ma J."/>
        </authorList>
    </citation>
    <scope>NUCLEOTIDE SEQUENCE [LARGE SCALE GENOMIC DNA]</scope>
    <source>
        <strain evidence="2">CCUG 54527</strain>
    </source>
</reference>
<organism evidence="1 2">
    <name type="scientific">Paenisporosarcina macmurdoensis</name>
    <dbReference type="NCBI Taxonomy" id="212659"/>
    <lineage>
        <taxon>Bacteria</taxon>
        <taxon>Bacillati</taxon>
        <taxon>Bacillota</taxon>
        <taxon>Bacilli</taxon>
        <taxon>Bacillales</taxon>
        <taxon>Caryophanaceae</taxon>
        <taxon>Paenisporosarcina</taxon>
    </lineage>
</organism>
<dbReference type="RefSeq" id="WP_377732446.1">
    <property type="nucleotide sequence ID" value="NZ_JBHSRI010000002.1"/>
</dbReference>
<dbReference type="Proteomes" id="UP001596170">
    <property type="component" value="Unassembled WGS sequence"/>
</dbReference>